<dbReference type="EMBL" id="WKLC01002833">
    <property type="protein sequence ID" value="MSE19492.1"/>
    <property type="molecule type" value="Genomic_DNA"/>
</dbReference>
<organism evidence="2 3">
    <name type="scientific">Enterobacter agglomerans</name>
    <name type="common">Erwinia herbicola</name>
    <name type="synonym">Pantoea agglomerans</name>
    <dbReference type="NCBI Taxonomy" id="549"/>
    <lineage>
        <taxon>Bacteria</taxon>
        <taxon>Pseudomonadati</taxon>
        <taxon>Pseudomonadota</taxon>
        <taxon>Gammaproteobacteria</taxon>
        <taxon>Enterobacterales</taxon>
        <taxon>Erwiniaceae</taxon>
        <taxon>Pantoea</taxon>
        <taxon>Pantoea agglomerans group</taxon>
    </lineage>
</organism>
<evidence type="ECO:0008006" key="4">
    <source>
        <dbReference type="Google" id="ProtNLM"/>
    </source>
</evidence>
<feature type="non-terminal residue" evidence="2">
    <location>
        <position position="89"/>
    </location>
</feature>
<sequence length="89" mass="10252">LREAGTTKSEQLKQSAVQQQTLRDEIAEMQQQLDRLEQQWQALSGELALTFPLADRDALTAWEQQQSERESQLEQQRQAQEAAEQARQA</sequence>
<comment type="caution">
    <text evidence="2">The sequence shown here is derived from an EMBL/GenBank/DDBJ whole genome shotgun (WGS) entry which is preliminary data.</text>
</comment>
<dbReference type="AlphaFoldDB" id="A0A7X2MU88"/>
<feature type="non-terminal residue" evidence="2">
    <location>
        <position position="1"/>
    </location>
</feature>
<feature type="compositionally biased region" description="Low complexity" evidence="1">
    <location>
        <begin position="73"/>
        <end position="89"/>
    </location>
</feature>
<evidence type="ECO:0000313" key="2">
    <source>
        <dbReference type="EMBL" id="MSE19492.1"/>
    </source>
</evidence>
<proteinExistence type="predicted"/>
<accession>A0A7X2MU88</accession>
<protein>
    <recommendedName>
        <fullName evidence="4">Exonuclease subunit SbcC</fullName>
    </recommendedName>
</protein>
<feature type="region of interest" description="Disordered" evidence="1">
    <location>
        <begin position="62"/>
        <end position="89"/>
    </location>
</feature>
<evidence type="ECO:0000313" key="3">
    <source>
        <dbReference type="Proteomes" id="UP000461948"/>
    </source>
</evidence>
<name>A0A7X2MU88_ENTAG</name>
<dbReference type="Proteomes" id="UP000461948">
    <property type="component" value="Unassembled WGS sequence"/>
</dbReference>
<gene>
    <name evidence="2" type="ORF">GKC49_31640</name>
</gene>
<evidence type="ECO:0000256" key="1">
    <source>
        <dbReference type="SAM" id="MobiDB-lite"/>
    </source>
</evidence>
<reference evidence="2 3" key="1">
    <citation type="submission" date="2019-11" db="EMBL/GenBank/DDBJ databases">
        <title>Draft Genome Sequence of Plant Growth-Promoting Rhizosphere-Associated Bacteria.</title>
        <authorList>
            <person name="Vasilyev I.Y."/>
            <person name="Radchenko V."/>
            <person name="Ilnitskaya E.V."/>
        </authorList>
    </citation>
    <scope>NUCLEOTIDE SEQUENCE [LARGE SCALE GENOMIC DNA]</scope>
    <source>
        <strain evidence="2 3">VRA_MhP_f</strain>
    </source>
</reference>